<dbReference type="InterPro" id="IPR051317">
    <property type="entry name" value="Gfo/Idh/MocA_oxidoreduct"/>
</dbReference>
<organism evidence="3 4">
    <name type="scientific">Skermanella cutis</name>
    <dbReference type="NCBI Taxonomy" id="2775420"/>
    <lineage>
        <taxon>Bacteria</taxon>
        <taxon>Pseudomonadati</taxon>
        <taxon>Pseudomonadota</taxon>
        <taxon>Alphaproteobacteria</taxon>
        <taxon>Rhodospirillales</taxon>
        <taxon>Azospirillaceae</taxon>
        <taxon>Skermanella</taxon>
    </lineage>
</organism>
<dbReference type="InterPro" id="IPR055170">
    <property type="entry name" value="GFO_IDH_MocA-like_dom"/>
</dbReference>
<dbReference type="InterPro" id="IPR036291">
    <property type="entry name" value="NAD(P)-bd_dom_sf"/>
</dbReference>
<reference evidence="3" key="1">
    <citation type="submission" date="2021-02" db="EMBL/GenBank/DDBJ databases">
        <title>Skermanella TT6 skin isolate.</title>
        <authorList>
            <person name="Lee K."/>
            <person name="Ganzorig M."/>
        </authorList>
    </citation>
    <scope>NUCLEOTIDE SEQUENCE</scope>
    <source>
        <strain evidence="3">TT6</strain>
    </source>
</reference>
<dbReference type="EMBL" id="CP067420">
    <property type="protein sequence ID" value="QQP90597.1"/>
    <property type="molecule type" value="Genomic_DNA"/>
</dbReference>
<feature type="domain" description="Gfo/Idh/MocA-like oxidoreductase N-terminal" evidence="1">
    <location>
        <begin position="23"/>
        <end position="141"/>
    </location>
</feature>
<dbReference type="InterPro" id="IPR000683">
    <property type="entry name" value="Gfo/Idh/MocA-like_OxRdtase_N"/>
</dbReference>
<feature type="domain" description="GFO/IDH/MocA-like oxidoreductase" evidence="2">
    <location>
        <begin position="152"/>
        <end position="274"/>
    </location>
</feature>
<dbReference type="RefSeq" id="WP_201077800.1">
    <property type="nucleotide sequence ID" value="NZ_CP067420.1"/>
</dbReference>
<dbReference type="Gene3D" id="3.30.360.10">
    <property type="entry name" value="Dihydrodipicolinate Reductase, domain 2"/>
    <property type="match status" value="1"/>
</dbReference>
<dbReference type="SUPFAM" id="SSF55347">
    <property type="entry name" value="Glyceraldehyde-3-phosphate dehydrogenase-like, C-terminal domain"/>
    <property type="match status" value="1"/>
</dbReference>
<dbReference type="PANTHER" id="PTHR43708:SF8">
    <property type="entry name" value="OXIDOREDUCTASE"/>
    <property type="match status" value="1"/>
</dbReference>
<dbReference type="Pfam" id="PF22725">
    <property type="entry name" value="GFO_IDH_MocA_C3"/>
    <property type="match status" value="1"/>
</dbReference>
<dbReference type="SUPFAM" id="SSF51735">
    <property type="entry name" value="NAD(P)-binding Rossmann-fold domains"/>
    <property type="match status" value="1"/>
</dbReference>
<evidence type="ECO:0000259" key="2">
    <source>
        <dbReference type="Pfam" id="PF22725"/>
    </source>
</evidence>
<proteinExistence type="predicted"/>
<dbReference type="Gene3D" id="3.40.50.720">
    <property type="entry name" value="NAD(P)-binding Rossmann-like Domain"/>
    <property type="match status" value="1"/>
</dbReference>
<name>A0ABX7B8T1_9PROT</name>
<dbReference type="PANTHER" id="PTHR43708">
    <property type="entry name" value="CONSERVED EXPRESSED OXIDOREDUCTASE (EUROFUNG)"/>
    <property type="match status" value="1"/>
</dbReference>
<evidence type="ECO:0000313" key="4">
    <source>
        <dbReference type="Proteomes" id="UP000595197"/>
    </source>
</evidence>
<protein>
    <submittedName>
        <fullName evidence="3">Gfo/Idh/MocA family oxidoreductase</fullName>
    </submittedName>
</protein>
<dbReference type="Proteomes" id="UP000595197">
    <property type="component" value="Chromosome"/>
</dbReference>
<gene>
    <name evidence="3" type="ORF">IGS68_04965</name>
</gene>
<sequence length="360" mass="39683">MTSPASSASSAYAPRPGKLRGTLVGCGFFAENHLNAWTLMRDTPLEGVELVAVCDKDVGKAEAAARRFGVPHVYADAEAMLAEQKPDFVDIATTLPSHRALVELAARHGVPAICQKPFAASLEDAEAMVRACAEAGVQLMVHENFRWQHPLLAVKQALDEGWAGRPFFGRVQFRHGFDIITNQPYLAEDERYIIMDVGLHLLDVARFLFGEAGRLYCRTARIDPRVRGEDTATMLVDFHGGVTGVIDLSTATRTEPEPFPECLVRIEGTDGTIELEQGYRLVLSRPGHREVRPVDAELLPWAARPWHVVQDSVLAIQRHWVDCLREGREPDTSGADNLRTLELTFGAYRSAETGEAVAFG</sequence>
<dbReference type="Pfam" id="PF01408">
    <property type="entry name" value="GFO_IDH_MocA"/>
    <property type="match status" value="1"/>
</dbReference>
<accession>A0ABX7B8T1</accession>
<evidence type="ECO:0000259" key="1">
    <source>
        <dbReference type="Pfam" id="PF01408"/>
    </source>
</evidence>
<keyword evidence="4" id="KW-1185">Reference proteome</keyword>
<evidence type="ECO:0000313" key="3">
    <source>
        <dbReference type="EMBL" id="QQP90597.1"/>
    </source>
</evidence>